<keyword evidence="2" id="KW-0175">Coiled coil</keyword>
<dbReference type="AlphaFoldDB" id="A0AAD3D1K6"/>
<comment type="similarity">
    <text evidence="1">Belongs to the TCP10 family.</text>
</comment>
<dbReference type="PANTHER" id="PTHR10331">
    <property type="entry name" value="T COMPLEX PROTEIN 10"/>
    <property type="match status" value="1"/>
</dbReference>
<dbReference type="Pfam" id="PF07202">
    <property type="entry name" value="Tcp10_C"/>
    <property type="match status" value="1"/>
</dbReference>
<dbReference type="Gene3D" id="2.60.450.20">
    <property type="match status" value="1"/>
</dbReference>
<proteinExistence type="inferred from homology"/>
<organism evidence="5 6">
    <name type="scientific">Chaetoceros tenuissimus</name>
    <dbReference type="NCBI Taxonomy" id="426638"/>
    <lineage>
        <taxon>Eukaryota</taxon>
        <taxon>Sar</taxon>
        <taxon>Stramenopiles</taxon>
        <taxon>Ochrophyta</taxon>
        <taxon>Bacillariophyta</taxon>
        <taxon>Coscinodiscophyceae</taxon>
        <taxon>Chaetocerotophycidae</taxon>
        <taxon>Chaetocerotales</taxon>
        <taxon>Chaetocerotaceae</taxon>
        <taxon>Chaetoceros</taxon>
    </lineage>
</organism>
<dbReference type="PANTHER" id="PTHR10331:SF6">
    <property type="entry name" value="SPINDLE ASSEMBLY ABNORMAL 4"/>
    <property type="match status" value="1"/>
</dbReference>
<dbReference type="EMBL" id="BLLK01000047">
    <property type="protein sequence ID" value="GFH54820.1"/>
    <property type="molecule type" value="Genomic_DNA"/>
</dbReference>
<feature type="region of interest" description="Disordered" evidence="3">
    <location>
        <begin position="633"/>
        <end position="680"/>
    </location>
</feature>
<feature type="compositionally biased region" description="Polar residues" evidence="3">
    <location>
        <begin position="170"/>
        <end position="181"/>
    </location>
</feature>
<reference evidence="5 6" key="1">
    <citation type="journal article" date="2021" name="Sci. Rep.">
        <title>The genome of the diatom Chaetoceros tenuissimus carries an ancient integrated fragment of an extant virus.</title>
        <authorList>
            <person name="Hongo Y."/>
            <person name="Kimura K."/>
            <person name="Takaki Y."/>
            <person name="Yoshida Y."/>
            <person name="Baba S."/>
            <person name="Kobayashi G."/>
            <person name="Nagasaki K."/>
            <person name="Hano T."/>
            <person name="Tomaru Y."/>
        </authorList>
    </citation>
    <scope>NUCLEOTIDE SEQUENCE [LARGE SCALE GENOMIC DNA]</scope>
    <source>
        <strain evidence="5 6">NIES-3715</strain>
    </source>
</reference>
<dbReference type="Proteomes" id="UP001054902">
    <property type="component" value="Unassembled WGS sequence"/>
</dbReference>
<dbReference type="InterPro" id="IPR009852">
    <property type="entry name" value="CENPJ_C_dom"/>
</dbReference>
<feature type="compositionally biased region" description="Basic and acidic residues" evidence="3">
    <location>
        <begin position="192"/>
        <end position="208"/>
    </location>
</feature>
<evidence type="ECO:0000256" key="3">
    <source>
        <dbReference type="SAM" id="MobiDB-lite"/>
    </source>
</evidence>
<feature type="region of interest" description="Disordered" evidence="3">
    <location>
        <begin position="168"/>
        <end position="380"/>
    </location>
</feature>
<feature type="region of interest" description="Disordered" evidence="3">
    <location>
        <begin position="548"/>
        <end position="598"/>
    </location>
</feature>
<feature type="region of interest" description="Disordered" evidence="3">
    <location>
        <begin position="128"/>
        <end position="148"/>
    </location>
</feature>
<protein>
    <recommendedName>
        <fullName evidence="4">Centromere protein J C-terminal domain-containing protein</fullName>
    </recommendedName>
</protein>
<sequence>MIKDVLSPIPPPPPFVESKPFNQHPKSIRDILDDYYEEASFSSDENSSAGHFDSMNIADSVLAEIERISPAIENICSSKNNMPGESFPPKPREHNSTDEIVSSRCEETVEEKKQQSITVLSEDAKPVNKIEIEPPNAGNAKTTLPLHEVETNTKVVTLENMKPQDVGIETVSSSKTSNPTSCKKKFLRKGSRKEPSALHRLSLEETVKRPMSRQKSLNETIKEEKIKNLEKMQEKQLEDLKKRIDRRQKAREDIQKKKNGCKVQVSDIVDASEKEMTQGKRGSSTNPNDSQHSVDGSSCESSSNSSYSLESEEDSNDDKSSSDIERVKETKSRVIKESTRQSKHQSKERMNPKRTLSTRLDKDMKRRSTSNSKMEFKSPEIEEQWQLIKSMRRRQETALRNAEKEREETKAWAAAEKEKLNRWKDQQRTLIEKEKKRVNNSIMISQRKKRQEKLEEQAAEAVQFSSKKAREEINGLTESLNKSRVEMDVIKSRHRLNEKRWKDMIGERDKRILELRQELDSTIEIQQKSKAENTTLLEKIDRLMEENRKMKSKLKKKSKEAKKIQDDTKAKETRDENSEDSSHDVKEEERCNEKRALQDDHIVMDNDLLRSINTHPDLLPEPKEDWLRANAKANDDTCEPTADDVQTNSTSIDRPKKEPSTFFPPSESNSHHRDDNVGSRLTTYQNGTVKETFPDGTTIVRFVNGDVKTSYKNIGITVYFYHESKTSHTTHPDGTQLFEFASGQKEKHLPNGEKEVCYPDGTVQLFLPDRGGTETLFPDGVRLFEETGGRKDVLNF</sequence>
<name>A0AAD3D1K6_9STRA</name>
<dbReference type="InterPro" id="IPR026581">
    <property type="entry name" value="TCP10L/CENPJ"/>
</dbReference>
<feature type="region of interest" description="Disordered" evidence="3">
    <location>
        <begin position="1"/>
        <end position="23"/>
    </location>
</feature>
<evidence type="ECO:0000256" key="1">
    <source>
        <dbReference type="ARBA" id="ARBA00005627"/>
    </source>
</evidence>
<evidence type="ECO:0000259" key="4">
    <source>
        <dbReference type="Pfam" id="PF07202"/>
    </source>
</evidence>
<evidence type="ECO:0000313" key="5">
    <source>
        <dbReference type="EMBL" id="GFH54820.1"/>
    </source>
</evidence>
<feature type="compositionally biased region" description="Basic residues" evidence="3">
    <location>
        <begin position="550"/>
        <end position="560"/>
    </location>
</feature>
<feature type="domain" description="Centromere protein J C-terminal" evidence="4">
    <location>
        <begin position="682"/>
        <end position="709"/>
    </location>
</feature>
<feature type="region of interest" description="Disordered" evidence="3">
    <location>
        <begin position="76"/>
        <end position="101"/>
    </location>
</feature>
<comment type="caution">
    <text evidence="5">The sequence shown here is derived from an EMBL/GenBank/DDBJ whole genome shotgun (WGS) entry which is preliminary data.</text>
</comment>
<feature type="compositionally biased region" description="Basic residues" evidence="3">
    <location>
        <begin position="182"/>
        <end position="191"/>
    </location>
</feature>
<feature type="compositionally biased region" description="Basic and acidic residues" evidence="3">
    <location>
        <begin position="317"/>
        <end position="351"/>
    </location>
</feature>
<feature type="compositionally biased region" description="Polar residues" evidence="3">
    <location>
        <begin position="280"/>
        <end position="291"/>
    </location>
</feature>
<keyword evidence="6" id="KW-1185">Reference proteome</keyword>
<gene>
    <name evidence="5" type="ORF">CTEN210_11296</name>
</gene>
<feature type="compositionally biased region" description="Basic and acidic residues" evidence="3">
    <location>
        <begin position="220"/>
        <end position="242"/>
    </location>
</feature>
<dbReference type="InterPro" id="IPR047002">
    <property type="entry name" value="Tcp10_C_sf"/>
</dbReference>
<evidence type="ECO:0000256" key="2">
    <source>
        <dbReference type="SAM" id="Coils"/>
    </source>
</evidence>
<feature type="compositionally biased region" description="Basic and acidic residues" evidence="3">
    <location>
        <begin position="561"/>
        <end position="598"/>
    </location>
</feature>
<accession>A0AAD3D1K6</accession>
<feature type="coiled-coil region" evidence="2">
    <location>
        <begin position="388"/>
        <end position="419"/>
    </location>
</feature>
<evidence type="ECO:0000313" key="6">
    <source>
        <dbReference type="Proteomes" id="UP001054902"/>
    </source>
</evidence>
<feature type="compositionally biased region" description="Low complexity" evidence="3">
    <location>
        <begin position="293"/>
        <end position="309"/>
    </location>
</feature>